<dbReference type="EMBL" id="CAJVPP010011878">
    <property type="protein sequence ID" value="CAG8715776.1"/>
    <property type="molecule type" value="Genomic_DNA"/>
</dbReference>
<keyword evidence="9" id="KW-1185">Reference proteome</keyword>
<comment type="caution">
    <text evidence="8">The sequence shown here is derived from an EMBL/GenBank/DDBJ whole genome shotgun (WGS) entry which is preliminary data.</text>
</comment>
<dbReference type="GO" id="GO:0003964">
    <property type="term" value="F:RNA-directed DNA polymerase activity"/>
    <property type="evidence" value="ECO:0007669"/>
    <property type="project" value="UniProtKB-KW"/>
</dbReference>
<organism evidence="8 9">
    <name type="scientific">Funneliformis mosseae</name>
    <name type="common">Endomycorrhizal fungus</name>
    <name type="synonym">Glomus mosseae</name>
    <dbReference type="NCBI Taxonomy" id="27381"/>
    <lineage>
        <taxon>Eukaryota</taxon>
        <taxon>Fungi</taxon>
        <taxon>Fungi incertae sedis</taxon>
        <taxon>Mucoromycota</taxon>
        <taxon>Glomeromycotina</taxon>
        <taxon>Glomeromycetes</taxon>
        <taxon>Glomerales</taxon>
        <taxon>Glomeraceae</taxon>
        <taxon>Funneliformis</taxon>
    </lineage>
</organism>
<dbReference type="GO" id="GO:0016787">
    <property type="term" value="F:hydrolase activity"/>
    <property type="evidence" value="ECO:0007669"/>
    <property type="project" value="UniProtKB-KW"/>
</dbReference>
<dbReference type="Pfam" id="PF17917">
    <property type="entry name" value="RT_RNaseH"/>
    <property type="match status" value="1"/>
</dbReference>
<accession>A0A9N9I1C3</accession>
<protein>
    <submittedName>
        <fullName evidence="8">1879_t:CDS:1</fullName>
    </submittedName>
</protein>
<keyword evidence="3" id="KW-0540">Nuclease</keyword>
<evidence type="ECO:0000256" key="5">
    <source>
        <dbReference type="ARBA" id="ARBA00022801"/>
    </source>
</evidence>
<feature type="non-terminal residue" evidence="8">
    <location>
        <position position="138"/>
    </location>
</feature>
<name>A0A9N9I1C3_FUNMO</name>
<dbReference type="InterPro" id="IPR041373">
    <property type="entry name" value="RT_RNaseH"/>
</dbReference>
<keyword evidence="4" id="KW-0255">Endonuclease</keyword>
<dbReference type="AlphaFoldDB" id="A0A9N9I1C3"/>
<sequence length="138" mass="15765">LGAVLSQLDENKNEHVIAYASKIINKAEKNYSIIDQECLAVYSHVPLITVGYQYPKNELEDIFKENIKIKQVMANQPIIKGGSQYNYSCDIGNHHIHTYCKACKRNLPYGTIEHHCIIGFSLEQIQPDMNPNYLINDL</sequence>
<evidence type="ECO:0000256" key="1">
    <source>
        <dbReference type="ARBA" id="ARBA00022679"/>
    </source>
</evidence>
<evidence type="ECO:0000313" key="8">
    <source>
        <dbReference type="EMBL" id="CAG8715776.1"/>
    </source>
</evidence>
<evidence type="ECO:0000256" key="4">
    <source>
        <dbReference type="ARBA" id="ARBA00022759"/>
    </source>
</evidence>
<keyword evidence="1" id="KW-0808">Transferase</keyword>
<evidence type="ECO:0000256" key="6">
    <source>
        <dbReference type="ARBA" id="ARBA00022918"/>
    </source>
</evidence>
<evidence type="ECO:0000256" key="2">
    <source>
        <dbReference type="ARBA" id="ARBA00022695"/>
    </source>
</evidence>
<dbReference type="GO" id="GO:0004519">
    <property type="term" value="F:endonuclease activity"/>
    <property type="evidence" value="ECO:0007669"/>
    <property type="project" value="UniProtKB-KW"/>
</dbReference>
<dbReference type="Proteomes" id="UP000789375">
    <property type="component" value="Unassembled WGS sequence"/>
</dbReference>
<gene>
    <name evidence="8" type="ORF">FMOSSE_LOCUS14623</name>
</gene>
<keyword evidence="6" id="KW-0695">RNA-directed DNA polymerase</keyword>
<proteinExistence type="predicted"/>
<reference evidence="8" key="1">
    <citation type="submission" date="2021-06" db="EMBL/GenBank/DDBJ databases">
        <authorList>
            <person name="Kallberg Y."/>
            <person name="Tangrot J."/>
            <person name="Rosling A."/>
        </authorList>
    </citation>
    <scope>NUCLEOTIDE SEQUENCE</scope>
    <source>
        <strain evidence="8">87-6 pot B 2015</strain>
    </source>
</reference>
<evidence type="ECO:0000259" key="7">
    <source>
        <dbReference type="Pfam" id="PF17917"/>
    </source>
</evidence>
<evidence type="ECO:0000313" key="9">
    <source>
        <dbReference type="Proteomes" id="UP000789375"/>
    </source>
</evidence>
<keyword evidence="2" id="KW-0548">Nucleotidyltransferase</keyword>
<keyword evidence="5" id="KW-0378">Hydrolase</keyword>
<dbReference type="InterPro" id="IPR043502">
    <property type="entry name" value="DNA/RNA_pol_sf"/>
</dbReference>
<dbReference type="SUPFAM" id="SSF56672">
    <property type="entry name" value="DNA/RNA polymerases"/>
    <property type="match status" value="1"/>
</dbReference>
<evidence type="ECO:0000256" key="3">
    <source>
        <dbReference type="ARBA" id="ARBA00022722"/>
    </source>
</evidence>
<feature type="domain" description="Reverse transcriptase RNase H-like" evidence="7">
    <location>
        <begin position="1"/>
        <end position="43"/>
    </location>
</feature>